<gene>
    <name evidence="8" type="ORF">M406DRAFT_94970</name>
</gene>
<dbReference type="FunFam" id="2.60.40.200:FF:000007">
    <property type="entry name" value="Cell surface Cu-only superoxide dismutase 5"/>
    <property type="match status" value="1"/>
</dbReference>
<dbReference type="OrthoDB" id="159229at2759"/>
<evidence type="ECO:0000256" key="6">
    <source>
        <dbReference type="ARBA" id="ARBA00022862"/>
    </source>
</evidence>
<comment type="subcellular location">
    <subcellularLocation>
        <location evidence="1">Cell envelope</location>
    </subcellularLocation>
    <subcellularLocation>
        <location evidence="2">Secreted</location>
    </subcellularLocation>
</comment>
<dbReference type="Gene3D" id="2.60.40.200">
    <property type="entry name" value="Superoxide dismutase, copper/zinc binding domain"/>
    <property type="match status" value="1"/>
</dbReference>
<keyword evidence="6" id="KW-0049">Antioxidant</keyword>
<evidence type="ECO:0000256" key="5">
    <source>
        <dbReference type="ARBA" id="ARBA00022525"/>
    </source>
</evidence>
<evidence type="ECO:0000313" key="9">
    <source>
        <dbReference type="Proteomes" id="UP000803844"/>
    </source>
</evidence>
<evidence type="ECO:0000256" key="2">
    <source>
        <dbReference type="ARBA" id="ARBA00004613"/>
    </source>
</evidence>
<proteinExistence type="inferred from homology"/>
<dbReference type="EMBL" id="MU032351">
    <property type="protein sequence ID" value="KAF3761680.1"/>
    <property type="molecule type" value="Genomic_DNA"/>
</dbReference>
<evidence type="ECO:0000256" key="4">
    <source>
        <dbReference type="ARBA" id="ARBA00012682"/>
    </source>
</evidence>
<comment type="catalytic activity">
    <reaction evidence="7">
        <text>2 superoxide + 2 H(+) = H2O2 + O2</text>
        <dbReference type="Rhea" id="RHEA:20696"/>
        <dbReference type="ChEBI" id="CHEBI:15378"/>
        <dbReference type="ChEBI" id="CHEBI:15379"/>
        <dbReference type="ChEBI" id="CHEBI:16240"/>
        <dbReference type="ChEBI" id="CHEBI:18421"/>
        <dbReference type="EC" id="1.15.1.1"/>
    </reaction>
</comment>
<dbReference type="GO" id="GO:0004784">
    <property type="term" value="F:superoxide dismutase activity"/>
    <property type="evidence" value="ECO:0007669"/>
    <property type="project" value="UniProtKB-EC"/>
</dbReference>
<dbReference type="AlphaFoldDB" id="A0A9P4XVS6"/>
<sequence length="237" mass="25816">MQPSHRSGYYRWDHHWGKPDCPLCPFFNLVISHDVWLLTVKQIKGNATVVKDNPAGVAFRALFPTKNQFTLTPSGPVKGVVVAQTNKGGTGVSYNIKMENLPDEGGPFVYHIHQEPVPSDGNCTDTEAHLDPFERGETPPCDPDLPQTCQVGDLAGKHGAIITSSGSTTFTESYTDDFTATSHGQSFIGNLSVVLHFANLTRIACANFKMMKLTQNMMSSLDDLLNMGDDGNVTLST</sequence>
<accession>A0A9P4XVS6</accession>
<dbReference type="PANTHER" id="PTHR20910">
    <property type="entry name" value="AGAP001623-PA"/>
    <property type="match status" value="1"/>
</dbReference>
<dbReference type="PANTHER" id="PTHR20910:SF1">
    <property type="entry name" value="SUPEROXIDE DISMUTASE COPPER_ZINC BINDING DOMAIN-CONTAINING PROTEIN"/>
    <property type="match status" value="1"/>
</dbReference>
<dbReference type="InterPro" id="IPR036423">
    <property type="entry name" value="SOD-like_Cu/Zn_dom_sf"/>
</dbReference>
<dbReference type="GeneID" id="63843416"/>
<keyword evidence="5" id="KW-0964">Secreted</keyword>
<name>A0A9P4XVS6_CRYP1</name>
<dbReference type="RefSeq" id="XP_040772659.1">
    <property type="nucleotide sequence ID" value="XM_040926287.1"/>
</dbReference>
<reference evidence="8" key="1">
    <citation type="journal article" date="2020" name="Phytopathology">
        <title>Genome sequence of the chestnut blight fungus Cryphonectria parasitica EP155: A fundamental resource for an archetypical invasive plant pathogen.</title>
        <authorList>
            <person name="Crouch J.A."/>
            <person name="Dawe A."/>
            <person name="Aerts A."/>
            <person name="Barry K."/>
            <person name="Churchill A.C.L."/>
            <person name="Grimwood J."/>
            <person name="Hillman B."/>
            <person name="Milgroom M.G."/>
            <person name="Pangilinan J."/>
            <person name="Smith M."/>
            <person name="Salamov A."/>
            <person name="Schmutz J."/>
            <person name="Yadav J."/>
            <person name="Grigoriev I.V."/>
            <person name="Nuss D."/>
        </authorList>
    </citation>
    <scope>NUCLEOTIDE SEQUENCE</scope>
    <source>
        <strain evidence="8">EP155</strain>
    </source>
</reference>
<evidence type="ECO:0000256" key="1">
    <source>
        <dbReference type="ARBA" id="ARBA00004196"/>
    </source>
</evidence>
<dbReference type="GO" id="GO:0005576">
    <property type="term" value="C:extracellular region"/>
    <property type="evidence" value="ECO:0007669"/>
    <property type="project" value="UniProtKB-SubCell"/>
</dbReference>
<evidence type="ECO:0000256" key="3">
    <source>
        <dbReference type="ARBA" id="ARBA00010457"/>
    </source>
</evidence>
<evidence type="ECO:0000313" key="8">
    <source>
        <dbReference type="EMBL" id="KAF3761680.1"/>
    </source>
</evidence>
<comment type="similarity">
    <text evidence="3">Belongs to the Cu-Zn superoxide dismutase family.</text>
</comment>
<dbReference type="InterPro" id="IPR053257">
    <property type="entry name" value="Cu-only_SOD"/>
</dbReference>
<keyword evidence="9" id="KW-1185">Reference proteome</keyword>
<evidence type="ECO:0000256" key="7">
    <source>
        <dbReference type="ARBA" id="ARBA00049204"/>
    </source>
</evidence>
<protein>
    <recommendedName>
        <fullName evidence="4">superoxide dismutase</fullName>
        <ecNumber evidence="4">1.15.1.1</ecNumber>
    </recommendedName>
</protein>
<dbReference type="GO" id="GO:0046872">
    <property type="term" value="F:metal ion binding"/>
    <property type="evidence" value="ECO:0007669"/>
    <property type="project" value="InterPro"/>
</dbReference>
<dbReference type="EC" id="1.15.1.1" evidence="4"/>
<dbReference type="Proteomes" id="UP000803844">
    <property type="component" value="Unassembled WGS sequence"/>
</dbReference>
<organism evidence="8 9">
    <name type="scientific">Cryphonectria parasitica (strain ATCC 38755 / EP155)</name>
    <dbReference type="NCBI Taxonomy" id="660469"/>
    <lineage>
        <taxon>Eukaryota</taxon>
        <taxon>Fungi</taxon>
        <taxon>Dikarya</taxon>
        <taxon>Ascomycota</taxon>
        <taxon>Pezizomycotina</taxon>
        <taxon>Sordariomycetes</taxon>
        <taxon>Sordariomycetidae</taxon>
        <taxon>Diaporthales</taxon>
        <taxon>Cryphonectriaceae</taxon>
        <taxon>Cryphonectria-Endothia species complex</taxon>
        <taxon>Cryphonectria</taxon>
    </lineage>
</organism>
<comment type="caution">
    <text evidence="8">The sequence shown here is derived from an EMBL/GenBank/DDBJ whole genome shotgun (WGS) entry which is preliminary data.</text>
</comment>
<dbReference type="SUPFAM" id="SSF49329">
    <property type="entry name" value="Cu,Zn superoxide dismutase-like"/>
    <property type="match status" value="1"/>
</dbReference>